<dbReference type="PANTHER" id="PTHR30012">
    <property type="entry name" value="GENERAL SECRETION PATHWAY PROTEIN"/>
    <property type="match status" value="1"/>
</dbReference>
<evidence type="ECO:0000259" key="8">
    <source>
        <dbReference type="Pfam" id="PF00482"/>
    </source>
</evidence>
<evidence type="ECO:0000313" key="9">
    <source>
        <dbReference type="EMBL" id="KRL46091.1"/>
    </source>
</evidence>
<keyword evidence="5 7" id="KW-1133">Transmembrane helix</keyword>
<sequence length="320" mass="35585">MKKVNLADQLRFCRLVAELLNAGFSLNQALVYLQAAMPKNKQHWQTIQDQLAAGVELTDSLQAAHFHPLILQQVTLAQQHGQLANSLSHAAEYLHLQVSNRRKLKQLMVYPSVLMVLLVSLQLVLWLGVLPSLQMQTTVNNWWPLLVVISVLILSFCGWLGLRRLSAVTRYRISQVVPVVRGLVNNYYQYQFAVGASHFLAAGLELSAYCELLAVLSDSVLAHTGQAVVDQLAAGVPPEKALTQRLIYPPIAELIGLGQEQTLVAHGVDLFAQALFTRLRQRFEQVMALVQPVLFLVIGAQIVMVYVGMLGPLYNSVNQY</sequence>
<dbReference type="OrthoDB" id="2326063at2"/>
<accession>A0A0R1QXQ1</accession>
<keyword evidence="4 7" id="KW-0812">Transmembrane</keyword>
<evidence type="ECO:0000256" key="5">
    <source>
        <dbReference type="ARBA" id="ARBA00022989"/>
    </source>
</evidence>
<dbReference type="Pfam" id="PF00482">
    <property type="entry name" value="T2SSF"/>
    <property type="match status" value="2"/>
</dbReference>
<dbReference type="Proteomes" id="UP000051790">
    <property type="component" value="Unassembled WGS sequence"/>
</dbReference>
<dbReference type="InterPro" id="IPR003004">
    <property type="entry name" value="GspF/PilC"/>
</dbReference>
<evidence type="ECO:0000256" key="4">
    <source>
        <dbReference type="ARBA" id="ARBA00022692"/>
    </source>
</evidence>
<dbReference type="InterPro" id="IPR042094">
    <property type="entry name" value="T2SS_GspF_sf"/>
</dbReference>
<dbReference type="GO" id="GO:0005886">
    <property type="term" value="C:plasma membrane"/>
    <property type="evidence" value="ECO:0007669"/>
    <property type="project" value="UniProtKB-SubCell"/>
</dbReference>
<evidence type="ECO:0000256" key="7">
    <source>
        <dbReference type="SAM" id="Phobius"/>
    </source>
</evidence>
<dbReference type="InterPro" id="IPR018076">
    <property type="entry name" value="T2SS_GspF_dom"/>
</dbReference>
<feature type="domain" description="Type II secretion system protein GspF" evidence="8">
    <location>
        <begin position="12"/>
        <end position="130"/>
    </location>
</feature>
<organism evidence="9 10">
    <name type="scientific">Lacticaseibacillus manihotivorans DSM 13343 = JCM 12514</name>
    <dbReference type="NCBI Taxonomy" id="1423769"/>
    <lineage>
        <taxon>Bacteria</taxon>
        <taxon>Bacillati</taxon>
        <taxon>Bacillota</taxon>
        <taxon>Bacilli</taxon>
        <taxon>Lactobacillales</taxon>
        <taxon>Lactobacillaceae</taxon>
        <taxon>Lacticaseibacillus</taxon>
    </lineage>
</organism>
<comment type="similarity">
    <text evidence="2">Belongs to the GSP F family.</text>
</comment>
<feature type="transmembrane region" description="Helical" evidence="7">
    <location>
        <begin position="286"/>
        <end position="309"/>
    </location>
</feature>
<dbReference type="PATRIC" id="fig|1423769.4.peg.578"/>
<feature type="transmembrane region" description="Helical" evidence="7">
    <location>
        <begin position="142"/>
        <end position="162"/>
    </location>
</feature>
<comment type="subcellular location">
    <subcellularLocation>
        <location evidence="1">Cell membrane</location>
        <topology evidence="1">Multi-pass membrane protein</topology>
    </subcellularLocation>
</comment>
<dbReference type="EMBL" id="AZEU01000114">
    <property type="protein sequence ID" value="KRL46091.1"/>
    <property type="molecule type" value="Genomic_DNA"/>
</dbReference>
<comment type="caution">
    <text evidence="9">The sequence shown here is derived from an EMBL/GenBank/DDBJ whole genome shotgun (WGS) entry which is preliminary data.</text>
</comment>
<keyword evidence="10" id="KW-1185">Reference proteome</keyword>
<name>A0A0R1QXQ1_9LACO</name>
<feature type="transmembrane region" description="Helical" evidence="7">
    <location>
        <begin position="107"/>
        <end position="130"/>
    </location>
</feature>
<keyword evidence="3" id="KW-1003">Cell membrane</keyword>
<gene>
    <name evidence="9" type="ORF">FD01_GL000544</name>
</gene>
<feature type="domain" description="Type II secretion system protein GspF" evidence="8">
    <location>
        <begin position="200"/>
        <end position="312"/>
    </location>
</feature>
<evidence type="ECO:0000313" key="10">
    <source>
        <dbReference type="Proteomes" id="UP000051790"/>
    </source>
</evidence>
<keyword evidence="6 7" id="KW-0472">Membrane</keyword>
<evidence type="ECO:0000256" key="1">
    <source>
        <dbReference type="ARBA" id="ARBA00004651"/>
    </source>
</evidence>
<reference evidence="9 10" key="1">
    <citation type="journal article" date="2015" name="Genome Announc.">
        <title>Expanding the biotechnology potential of lactobacilli through comparative genomics of 213 strains and associated genera.</title>
        <authorList>
            <person name="Sun Z."/>
            <person name="Harris H.M."/>
            <person name="McCann A."/>
            <person name="Guo C."/>
            <person name="Argimon S."/>
            <person name="Zhang W."/>
            <person name="Yang X."/>
            <person name="Jeffery I.B."/>
            <person name="Cooney J.C."/>
            <person name="Kagawa T.F."/>
            <person name="Liu W."/>
            <person name="Song Y."/>
            <person name="Salvetti E."/>
            <person name="Wrobel A."/>
            <person name="Rasinkangas P."/>
            <person name="Parkhill J."/>
            <person name="Rea M.C."/>
            <person name="O'Sullivan O."/>
            <person name="Ritari J."/>
            <person name="Douillard F.P."/>
            <person name="Paul Ross R."/>
            <person name="Yang R."/>
            <person name="Briner A.E."/>
            <person name="Felis G.E."/>
            <person name="de Vos W.M."/>
            <person name="Barrangou R."/>
            <person name="Klaenhammer T.R."/>
            <person name="Caufield P.W."/>
            <person name="Cui Y."/>
            <person name="Zhang H."/>
            <person name="O'Toole P.W."/>
        </authorList>
    </citation>
    <scope>NUCLEOTIDE SEQUENCE [LARGE SCALE GENOMIC DNA]</scope>
    <source>
        <strain evidence="9 10">DSM 13343</strain>
    </source>
</reference>
<evidence type="ECO:0000256" key="6">
    <source>
        <dbReference type="ARBA" id="ARBA00023136"/>
    </source>
</evidence>
<proteinExistence type="inferred from homology"/>
<dbReference type="AlphaFoldDB" id="A0A0R1QXQ1"/>
<protein>
    <submittedName>
        <fullName evidence="9">Type II secretory pathway competence component protein</fullName>
    </submittedName>
</protein>
<dbReference type="RefSeq" id="WP_056963248.1">
    <property type="nucleotide sequence ID" value="NZ_AZEU01000114.1"/>
</dbReference>
<evidence type="ECO:0000256" key="2">
    <source>
        <dbReference type="ARBA" id="ARBA00005745"/>
    </source>
</evidence>
<evidence type="ECO:0000256" key="3">
    <source>
        <dbReference type="ARBA" id="ARBA00022475"/>
    </source>
</evidence>
<dbReference type="Gene3D" id="1.20.81.30">
    <property type="entry name" value="Type II secretion system (T2SS), domain F"/>
    <property type="match status" value="1"/>
</dbReference>
<dbReference type="PANTHER" id="PTHR30012:SF0">
    <property type="entry name" value="TYPE II SECRETION SYSTEM PROTEIN F-RELATED"/>
    <property type="match status" value="1"/>
</dbReference>